<proteinExistence type="predicted"/>
<evidence type="ECO:0000256" key="2">
    <source>
        <dbReference type="SAM" id="SignalP"/>
    </source>
</evidence>
<dbReference type="GO" id="GO:0016020">
    <property type="term" value="C:membrane"/>
    <property type="evidence" value="ECO:0007669"/>
    <property type="project" value="InterPro"/>
</dbReference>
<dbReference type="Pfam" id="PF00020">
    <property type="entry name" value="TNFR_c6"/>
    <property type="match status" value="1"/>
</dbReference>
<dbReference type="PANTHER" id="PTHR47139:SF3">
    <property type="entry name" value="SI:CH73-361P23.3"/>
    <property type="match status" value="1"/>
</dbReference>
<evidence type="ECO:0000256" key="1">
    <source>
        <dbReference type="PROSITE-ProRule" id="PRU00206"/>
    </source>
</evidence>
<protein>
    <submittedName>
        <fullName evidence="4">Tumor necrosis factor receptor superfamily member 4-like</fullName>
    </submittedName>
</protein>
<feature type="domain" description="TNFR-Cys" evidence="3">
    <location>
        <begin position="32"/>
        <end position="74"/>
    </location>
</feature>
<evidence type="ECO:0000259" key="3">
    <source>
        <dbReference type="PROSITE" id="PS50050"/>
    </source>
</evidence>
<dbReference type="GO" id="GO:0006915">
    <property type="term" value="P:apoptotic process"/>
    <property type="evidence" value="ECO:0007669"/>
    <property type="project" value="InterPro"/>
</dbReference>
<organism evidence="4 5">
    <name type="scientific">Hippocampus comes</name>
    <name type="common">Tiger tail seahorse</name>
    <dbReference type="NCBI Taxonomy" id="109280"/>
    <lineage>
        <taxon>Eukaryota</taxon>
        <taxon>Metazoa</taxon>
        <taxon>Chordata</taxon>
        <taxon>Craniata</taxon>
        <taxon>Vertebrata</taxon>
        <taxon>Euteleostomi</taxon>
        <taxon>Actinopterygii</taxon>
        <taxon>Neopterygii</taxon>
        <taxon>Teleostei</taxon>
        <taxon>Neoteleostei</taxon>
        <taxon>Acanthomorphata</taxon>
        <taxon>Syngnathiaria</taxon>
        <taxon>Syngnathiformes</taxon>
        <taxon>Syngnathoidei</taxon>
        <taxon>Syngnathidae</taxon>
        <taxon>Hippocampus</taxon>
    </lineage>
</organism>
<feature type="repeat" description="TNFR-Cys" evidence="1">
    <location>
        <begin position="32"/>
        <end position="74"/>
    </location>
</feature>
<keyword evidence="5" id="KW-1185">Reference proteome</keyword>
<evidence type="ECO:0000313" key="5">
    <source>
        <dbReference type="Proteomes" id="UP000264820"/>
    </source>
</evidence>
<name>A0A3Q3D1L5_HIPCM</name>
<dbReference type="InterPro" id="IPR001368">
    <property type="entry name" value="TNFR/NGFR_Cys_rich_reg"/>
</dbReference>
<dbReference type="InterPro" id="IPR008063">
    <property type="entry name" value="Fas_rcpt"/>
</dbReference>
<dbReference type="GO" id="GO:0006955">
    <property type="term" value="P:immune response"/>
    <property type="evidence" value="ECO:0007669"/>
    <property type="project" value="InterPro"/>
</dbReference>
<dbReference type="SUPFAM" id="SSF57586">
    <property type="entry name" value="TNF receptor-like"/>
    <property type="match status" value="1"/>
</dbReference>
<sequence>VFALSVFFCLFVCLFVCKLIKMHGGSQKYCAACPEGYHQPTKNYSKQCKACTKCNEESGSEVTEKCTKKTDTKCQCRKGFVPVEPDSATCECGIGFGLHYGGKECSKCEDGFFNRHPNSPCIKWKECKSGVNTRGSSTSDVICNADSHNSPTSNHTVSVITPQHEWDQSHDSTQHETTTTITTTPTPPSNSTMTFLVLIVHFFFRYCLCHPWNSCIKTISLFWLFLSGDSLYRRPVEEIGDGTDCNLNSKKP</sequence>
<dbReference type="Ensembl" id="ENSHCOT00000014249.1">
    <property type="protein sequence ID" value="ENSHCOP00000000164.1"/>
    <property type="gene ID" value="ENSHCOG00000000912.1"/>
</dbReference>
<feature type="disulfide bond" evidence="1">
    <location>
        <begin position="33"/>
        <end position="48"/>
    </location>
</feature>
<dbReference type="OMA" id="NTICKCR"/>
<dbReference type="Gene3D" id="2.10.50.10">
    <property type="entry name" value="Tumor Necrosis Factor Receptor, subunit A, domain 2"/>
    <property type="match status" value="2"/>
</dbReference>
<dbReference type="Proteomes" id="UP000264820">
    <property type="component" value="Unplaced"/>
</dbReference>
<dbReference type="GeneTree" id="ENSGT00730000113394"/>
<evidence type="ECO:0000313" key="4">
    <source>
        <dbReference type="Ensembl" id="ENSHCOP00000000164.1"/>
    </source>
</evidence>
<feature type="signal peptide" evidence="2">
    <location>
        <begin position="1"/>
        <end position="24"/>
    </location>
</feature>
<comment type="caution">
    <text evidence="1">Lacks conserved residue(s) required for the propagation of feature annotation.</text>
</comment>
<dbReference type="GO" id="GO:0042127">
    <property type="term" value="P:regulation of cell population proliferation"/>
    <property type="evidence" value="ECO:0007669"/>
    <property type="project" value="TreeGrafter"/>
</dbReference>
<accession>A0A3Q3D1L5</accession>
<dbReference type="GO" id="GO:0004888">
    <property type="term" value="F:transmembrane signaling receptor activity"/>
    <property type="evidence" value="ECO:0007669"/>
    <property type="project" value="InterPro"/>
</dbReference>
<feature type="chain" id="PRO_5018689129" evidence="2">
    <location>
        <begin position="25"/>
        <end position="252"/>
    </location>
</feature>
<dbReference type="AlphaFoldDB" id="A0A3Q3D1L5"/>
<reference evidence="4" key="1">
    <citation type="submission" date="2025-08" db="UniProtKB">
        <authorList>
            <consortium name="Ensembl"/>
        </authorList>
    </citation>
    <scope>IDENTIFICATION</scope>
</reference>
<dbReference type="PRINTS" id="PR01680">
    <property type="entry name" value="TNFACTORR6"/>
</dbReference>
<dbReference type="PANTHER" id="PTHR47139">
    <property type="entry name" value="TUMOR NECROSIS FACTOR RECEPTOR SUPERFAMILY MEMBER 9"/>
    <property type="match status" value="1"/>
</dbReference>
<dbReference type="GO" id="GO:0007165">
    <property type="term" value="P:signal transduction"/>
    <property type="evidence" value="ECO:0007669"/>
    <property type="project" value="InterPro"/>
</dbReference>
<reference evidence="4" key="2">
    <citation type="submission" date="2025-09" db="UniProtKB">
        <authorList>
            <consortium name="Ensembl"/>
        </authorList>
    </citation>
    <scope>IDENTIFICATION</scope>
</reference>
<dbReference type="PROSITE" id="PS50050">
    <property type="entry name" value="TNFR_NGFR_2"/>
    <property type="match status" value="1"/>
</dbReference>
<keyword evidence="1" id="KW-1015">Disulfide bond</keyword>
<dbReference type="SMART" id="SM00208">
    <property type="entry name" value="TNFR"/>
    <property type="match status" value="2"/>
</dbReference>
<keyword evidence="2" id="KW-0732">Signal</keyword>